<feature type="domain" description="Tyr recombinase" evidence="5">
    <location>
        <begin position="220"/>
        <end position="418"/>
    </location>
</feature>
<dbReference type="GO" id="GO:0003677">
    <property type="term" value="F:DNA binding"/>
    <property type="evidence" value="ECO:0007669"/>
    <property type="project" value="UniProtKB-KW"/>
</dbReference>
<accession>A0A848FZ36</accession>
<dbReference type="GO" id="GO:0015074">
    <property type="term" value="P:DNA integration"/>
    <property type="evidence" value="ECO:0007669"/>
    <property type="project" value="UniProtKB-KW"/>
</dbReference>
<dbReference type="InterPro" id="IPR002104">
    <property type="entry name" value="Integrase_catalytic"/>
</dbReference>
<dbReference type="Pfam" id="PF13356">
    <property type="entry name" value="Arm-DNA-bind_3"/>
    <property type="match status" value="1"/>
</dbReference>
<evidence type="ECO:0000313" key="6">
    <source>
        <dbReference type="EMBL" id="NML24292.1"/>
    </source>
</evidence>
<evidence type="ECO:0000256" key="1">
    <source>
        <dbReference type="ARBA" id="ARBA00008857"/>
    </source>
</evidence>
<comment type="caution">
    <text evidence="6">The sequence shown here is derived from an EMBL/GenBank/DDBJ whole genome shotgun (WGS) entry which is preliminary data.</text>
</comment>
<dbReference type="InterPro" id="IPR038488">
    <property type="entry name" value="Integrase_DNA-bd_sf"/>
</dbReference>
<gene>
    <name evidence="6" type="ORF">HHL15_00910</name>
</gene>
<keyword evidence="7" id="KW-1185">Reference proteome</keyword>
<dbReference type="InterPro" id="IPR010998">
    <property type="entry name" value="Integrase_recombinase_N"/>
</dbReference>
<dbReference type="PROSITE" id="PS51898">
    <property type="entry name" value="TYR_RECOMBINASE"/>
    <property type="match status" value="1"/>
</dbReference>
<evidence type="ECO:0000313" key="7">
    <source>
        <dbReference type="Proteomes" id="UP000580043"/>
    </source>
</evidence>
<dbReference type="Gene3D" id="3.30.160.390">
    <property type="entry name" value="Integrase, DNA-binding domain"/>
    <property type="match status" value="1"/>
</dbReference>
<dbReference type="CDD" id="cd00801">
    <property type="entry name" value="INT_P4_C"/>
    <property type="match status" value="1"/>
</dbReference>
<dbReference type="Gene3D" id="1.10.443.10">
    <property type="entry name" value="Intergrase catalytic core"/>
    <property type="match status" value="1"/>
</dbReference>
<dbReference type="PANTHER" id="PTHR30629:SF2">
    <property type="entry name" value="PROPHAGE INTEGRASE INTS-RELATED"/>
    <property type="match status" value="1"/>
</dbReference>
<organism evidence="6 7">
    <name type="scientific">Zoogloea dura</name>
    <dbReference type="NCBI Taxonomy" id="2728840"/>
    <lineage>
        <taxon>Bacteria</taxon>
        <taxon>Pseudomonadati</taxon>
        <taxon>Pseudomonadota</taxon>
        <taxon>Betaproteobacteria</taxon>
        <taxon>Rhodocyclales</taxon>
        <taxon>Zoogloeaceae</taxon>
        <taxon>Zoogloea</taxon>
    </lineage>
</organism>
<proteinExistence type="inferred from homology"/>
<protein>
    <submittedName>
        <fullName evidence="6">Site-specific integrase</fullName>
    </submittedName>
</protein>
<evidence type="ECO:0000259" key="5">
    <source>
        <dbReference type="PROSITE" id="PS51898"/>
    </source>
</evidence>
<keyword evidence="2" id="KW-0229">DNA integration</keyword>
<keyword evidence="3" id="KW-0238">DNA-binding</keyword>
<dbReference type="InterPro" id="IPR011010">
    <property type="entry name" value="DNA_brk_join_enz"/>
</dbReference>
<evidence type="ECO:0000256" key="2">
    <source>
        <dbReference type="ARBA" id="ARBA00022908"/>
    </source>
</evidence>
<comment type="similarity">
    <text evidence="1">Belongs to the 'phage' integrase family.</text>
</comment>
<reference evidence="6 7" key="1">
    <citation type="submission" date="2020-04" db="EMBL/GenBank/DDBJ databases">
        <title>Zoogloea sp. G-4-1-14 isolated from soil.</title>
        <authorList>
            <person name="Dahal R.H."/>
        </authorList>
    </citation>
    <scope>NUCLEOTIDE SEQUENCE [LARGE SCALE GENOMIC DNA]</scope>
    <source>
        <strain evidence="6 7">G-4-1-14</strain>
    </source>
</reference>
<dbReference type="Pfam" id="PF00589">
    <property type="entry name" value="Phage_integrase"/>
    <property type="match status" value="1"/>
</dbReference>
<dbReference type="Proteomes" id="UP000580043">
    <property type="component" value="Unassembled WGS sequence"/>
</dbReference>
<dbReference type="SUPFAM" id="SSF56349">
    <property type="entry name" value="DNA breaking-rejoining enzymes"/>
    <property type="match status" value="1"/>
</dbReference>
<keyword evidence="4" id="KW-0233">DNA recombination</keyword>
<dbReference type="PANTHER" id="PTHR30629">
    <property type="entry name" value="PROPHAGE INTEGRASE"/>
    <property type="match status" value="1"/>
</dbReference>
<dbReference type="InterPro" id="IPR050808">
    <property type="entry name" value="Phage_Integrase"/>
</dbReference>
<dbReference type="AlphaFoldDB" id="A0A848FZ36"/>
<dbReference type="Gene3D" id="1.10.150.130">
    <property type="match status" value="1"/>
</dbReference>
<evidence type="ECO:0000256" key="4">
    <source>
        <dbReference type="ARBA" id="ARBA00023172"/>
    </source>
</evidence>
<evidence type="ECO:0000256" key="3">
    <source>
        <dbReference type="ARBA" id="ARBA00023125"/>
    </source>
</evidence>
<dbReference type="InterPro" id="IPR025166">
    <property type="entry name" value="Integrase_DNA_bind_dom"/>
</dbReference>
<dbReference type="InterPro" id="IPR013762">
    <property type="entry name" value="Integrase-like_cat_sf"/>
</dbReference>
<dbReference type="EMBL" id="JABBGA010000001">
    <property type="protein sequence ID" value="NML24292.1"/>
    <property type="molecule type" value="Genomic_DNA"/>
</dbReference>
<dbReference type="GO" id="GO:0006310">
    <property type="term" value="P:DNA recombination"/>
    <property type="evidence" value="ECO:0007669"/>
    <property type="project" value="UniProtKB-KW"/>
</dbReference>
<name>A0A848FZ36_9RHOO</name>
<sequence>MFDARVMKALPEGRHLTSPDFPGLRLVSSSAGKSWIYRFKNAEGKMKQVKVGEWPAMSVHSAVAEWEKLRLARNAGQDPAEAKQEARRVRAEGAAAKAAEKSAAAYTVATVCNDYYRGYVRLARAKKGADEVARMFDKMLGDIGQVPAHTLSRAQAFELIQAWAEKAPVQAKKLRMELGAAWDYAIDAGALPETTPNWWRRILKGKIRSRGKVQGGERIGLAKRVLSEGEVIQLIRWLPNFTSIVEDALVLYLWTGTRGSEICGMAGNEIQQETSGIWWWTVPKERTKNVHRVQAVDLRVPLFGRAQDVILRRKARYGDGPLFPARGLPGKSIDQRTVGVAVHFHQPYSETTPARERPRLPVSNWSPHDLRRTARTMLAAMGCPDEVGEAILGHVPPGIVGVYNRHTYDAERVTWLMRLADHLERLASTR</sequence>